<proteinExistence type="predicted"/>
<dbReference type="Gene3D" id="2.60.40.10">
    <property type="entry name" value="Immunoglobulins"/>
    <property type="match status" value="1"/>
</dbReference>
<dbReference type="AlphaFoldDB" id="A0A2P1PXH5"/>
<dbReference type="InterPro" id="IPR003961">
    <property type="entry name" value="FN3_dom"/>
</dbReference>
<dbReference type="KEGG" id="xba:C7S18_21275"/>
<dbReference type="Proteomes" id="UP000241074">
    <property type="component" value="Chromosome"/>
</dbReference>
<evidence type="ECO:0000313" key="2">
    <source>
        <dbReference type="EMBL" id="AVP99549.1"/>
    </source>
</evidence>
<dbReference type="SUPFAM" id="SSF49265">
    <property type="entry name" value="Fibronectin type III"/>
    <property type="match status" value="1"/>
</dbReference>
<dbReference type="PROSITE" id="PS50853">
    <property type="entry name" value="FN3"/>
    <property type="match status" value="1"/>
</dbReference>
<organism evidence="2 3">
    <name type="scientific">Ahniella affigens</name>
    <dbReference type="NCBI Taxonomy" id="2021234"/>
    <lineage>
        <taxon>Bacteria</taxon>
        <taxon>Pseudomonadati</taxon>
        <taxon>Pseudomonadota</taxon>
        <taxon>Gammaproteobacteria</taxon>
        <taxon>Lysobacterales</taxon>
        <taxon>Rhodanobacteraceae</taxon>
        <taxon>Ahniella</taxon>
    </lineage>
</organism>
<reference evidence="2 3" key="1">
    <citation type="submission" date="2018-03" db="EMBL/GenBank/DDBJ databases">
        <title>Ahniella affigens gen. nov., sp. nov., a gammaproteobacterium isolated from sandy soil near a stream.</title>
        <authorList>
            <person name="Ko Y."/>
            <person name="Kim J.-H."/>
        </authorList>
    </citation>
    <scope>NUCLEOTIDE SEQUENCE [LARGE SCALE GENOMIC DNA]</scope>
    <source>
        <strain evidence="2 3">D13</strain>
    </source>
</reference>
<dbReference type="EMBL" id="CP027860">
    <property type="protein sequence ID" value="AVP99549.1"/>
    <property type="molecule type" value="Genomic_DNA"/>
</dbReference>
<keyword evidence="3" id="KW-1185">Reference proteome</keyword>
<dbReference type="Gene3D" id="2.60.120.260">
    <property type="entry name" value="Galactose-binding domain-like"/>
    <property type="match status" value="1"/>
</dbReference>
<evidence type="ECO:0000259" key="1">
    <source>
        <dbReference type="PROSITE" id="PS50853"/>
    </source>
</evidence>
<gene>
    <name evidence="2" type="ORF">C7S18_21275</name>
</gene>
<reference evidence="2 3" key="2">
    <citation type="submission" date="2018-03" db="EMBL/GenBank/DDBJ databases">
        <authorList>
            <person name="Keele B.F."/>
        </authorList>
    </citation>
    <scope>NUCLEOTIDE SEQUENCE [LARGE SCALE GENOMIC DNA]</scope>
    <source>
        <strain evidence="2 3">D13</strain>
    </source>
</reference>
<dbReference type="InterPro" id="IPR013783">
    <property type="entry name" value="Ig-like_fold"/>
</dbReference>
<evidence type="ECO:0000313" key="3">
    <source>
        <dbReference type="Proteomes" id="UP000241074"/>
    </source>
</evidence>
<accession>A0A2P1PXH5</accession>
<feature type="domain" description="Fibronectin type-III" evidence="1">
    <location>
        <begin position="667"/>
        <end position="763"/>
    </location>
</feature>
<sequence length="964" mass="101470">MAALAWLAPLAISNAAEFKTEQGFDSSGVPYDRGADYVSPQVVPTTKFVNVLTLPTLPEWKPGDPIKEVPRQFSDPQVLNPVPVNPVADKLDDLAQKQRDFDQTQFPTRALSTPAVNVEGQTNTGVSPSDVNGDIGPNHYVQAINGSGGALIRIYNKADGTAVGPAFELATLGSGGACATGLGDAVILYDELASRWVLTEFVDGANDLCFYISAGSNPASTTWTRYNFVMPSFPDYPHYGVWSDAYYAAANENGTSGQRPVYAFDRTKMLAGQAATFQRKTVARLGGFSFEAWQAADHDGIEAPPTNAPGLFMRHRDDESHNPGSNNPTQDFLEIVQLDVDFTTPANTVLTGPVQVPISEFSSNLNGLTAFNAFPQPNGQKLDPLREQVMNKLIYRNFGTHETLVGNMVTDVDAADTGGIRWFELRRTGGIANPWTLHQEGTYAPGDGGNPADRWMAGSAIDSAGNIAMGYSVTRQSPGIFPEIRYVGRLSSDTLGVMTSPERTLIAGGGSQSNERWGDYHSMSVDPVDGCTFWYTGGYMPTGAWSTRIGSFRFDECGTPTFTFGGTTTSSQLCANQGTPVSLPNNQLNVGSISGFVDPVNLAFSASLPTGFSGSLTPGTVTPPGTSQLALSATNAATPGDTSITVNATSGATTRQFTTNVLVATAAPGTPALTAPADNAIGQSLTPTFSWSAATQAASYQVQVATDAGFTTIVATQTVTGGTSLVLSTPLQSSTNYFWRVTPNNVCGAGTISAVRTFRTQTAAGDCDVGQTPVTVFSEGAEAGANGFVVSGTGASSWSISTARPFAGTSAWLAPDPATATNQLLDSPTINIPAGQNPVVLSFQSDETIEDKTTAPVGCWDGGWVEFSTNGGTNWTAFTATDILAGPFDGAVDGAGAGWCGDPRAYNRKVISLNSLAGQAVKFRFRFTSDTSVGRTPHGWYIDDISVRSCSSGPTDAVFANSFE</sequence>
<dbReference type="InterPro" id="IPR036116">
    <property type="entry name" value="FN3_sf"/>
</dbReference>
<protein>
    <recommendedName>
        <fullName evidence="1">Fibronectin type-III domain-containing protein</fullName>
    </recommendedName>
</protein>
<name>A0A2P1PXH5_9GAMM</name>